<organism evidence="4 5">
    <name type="scientific">Vigna unguiculata</name>
    <name type="common">Cowpea</name>
    <dbReference type="NCBI Taxonomy" id="3917"/>
    <lineage>
        <taxon>Eukaryota</taxon>
        <taxon>Viridiplantae</taxon>
        <taxon>Streptophyta</taxon>
        <taxon>Embryophyta</taxon>
        <taxon>Tracheophyta</taxon>
        <taxon>Spermatophyta</taxon>
        <taxon>Magnoliopsida</taxon>
        <taxon>eudicotyledons</taxon>
        <taxon>Gunneridae</taxon>
        <taxon>Pentapetalae</taxon>
        <taxon>rosids</taxon>
        <taxon>fabids</taxon>
        <taxon>Fabales</taxon>
        <taxon>Fabaceae</taxon>
        <taxon>Papilionoideae</taxon>
        <taxon>50 kb inversion clade</taxon>
        <taxon>NPAAA clade</taxon>
        <taxon>indigoferoid/millettioid clade</taxon>
        <taxon>Phaseoleae</taxon>
        <taxon>Vigna</taxon>
    </lineage>
</organism>
<dbReference type="Pfam" id="PF11250">
    <property type="entry name" value="FAF"/>
    <property type="match status" value="1"/>
</dbReference>
<reference evidence="4 5" key="1">
    <citation type="submission" date="2019-04" db="EMBL/GenBank/DDBJ databases">
        <title>An improved genome assembly and genetic linkage map for asparagus bean, Vigna unguiculata ssp. sesquipedialis.</title>
        <authorList>
            <person name="Xia Q."/>
            <person name="Zhang R."/>
            <person name="Dong Y."/>
        </authorList>
    </citation>
    <scope>NUCLEOTIDE SEQUENCE [LARGE SCALE GENOMIC DNA]</scope>
    <source>
        <tissue evidence="4">Leaf</tissue>
    </source>
</reference>
<proteinExistence type="inferred from homology"/>
<feature type="coiled-coil region" evidence="2">
    <location>
        <begin position="200"/>
        <end position="227"/>
    </location>
</feature>
<evidence type="ECO:0000256" key="1">
    <source>
        <dbReference type="ARBA" id="ARBA00008690"/>
    </source>
</evidence>
<dbReference type="PANTHER" id="PTHR33155">
    <property type="entry name" value="FANTASTIC FOUR-LIKE PROTEIN (DUF3049)"/>
    <property type="match status" value="1"/>
</dbReference>
<dbReference type="PANTHER" id="PTHR33155:SF27">
    <property type="entry name" value="FANTASTIC FOUR-LIKE PROTEIN (DUF3049)"/>
    <property type="match status" value="1"/>
</dbReference>
<dbReference type="Proteomes" id="UP000501690">
    <property type="component" value="Linkage Group LG1"/>
</dbReference>
<dbReference type="EMBL" id="CP039345">
    <property type="protein sequence ID" value="QCD77719.1"/>
    <property type="molecule type" value="Genomic_DNA"/>
</dbReference>
<keyword evidence="5" id="KW-1185">Reference proteome</keyword>
<dbReference type="AlphaFoldDB" id="A0A4D6KRF4"/>
<sequence>MTTSIGISLYPPFLFSIVFPAMIKLFKRNTSTDTCHHHHHYHHHPLLGLELATTDIHRPPNVLESAMLRPNSNPPQPKKTQIGFLDDDVVCTVSGGLASCTENLGFESSDQINSNCMDEDAIDNEEDEEVFRRRKMVRAEGRGKVRTFPPPLSSLNRNGKPSFYLRPVRKDGRLELTEVRIERAEILHAWRENGRLTLRLVSDLEEEEMMEEEEDEEEEEKRIEEENVGEWRLRGVGGSSEGLRRCHEMVNHHHHHHVHGSMRMCGISIV</sequence>
<dbReference type="InterPro" id="IPR021410">
    <property type="entry name" value="FAF"/>
</dbReference>
<name>A0A4D6KRF4_VIGUN</name>
<protein>
    <submittedName>
        <fullName evidence="4">The fantastic four family</fullName>
    </submittedName>
</protein>
<keyword evidence="2" id="KW-0175">Coiled coil</keyword>
<evidence type="ECO:0000256" key="2">
    <source>
        <dbReference type="SAM" id="Coils"/>
    </source>
</evidence>
<evidence type="ECO:0000259" key="3">
    <source>
        <dbReference type="Pfam" id="PF11250"/>
    </source>
</evidence>
<gene>
    <name evidence="4" type="ORF">DEO72_LG1g1346</name>
</gene>
<comment type="similarity">
    <text evidence="1">Belongs to the fantastic four family.</text>
</comment>
<feature type="domain" description="FAF" evidence="3">
    <location>
        <begin position="148"/>
        <end position="200"/>
    </location>
</feature>
<accession>A0A4D6KRF4</accession>
<dbReference type="InterPro" id="IPR046431">
    <property type="entry name" value="FAF_dom"/>
</dbReference>
<evidence type="ECO:0000313" key="5">
    <source>
        <dbReference type="Proteomes" id="UP000501690"/>
    </source>
</evidence>
<evidence type="ECO:0000313" key="4">
    <source>
        <dbReference type="EMBL" id="QCD77719.1"/>
    </source>
</evidence>